<feature type="transmembrane region" description="Helical" evidence="11">
    <location>
        <begin position="163"/>
        <end position="183"/>
    </location>
</feature>
<evidence type="ECO:0000256" key="2">
    <source>
        <dbReference type="ARBA" id="ARBA00004370"/>
    </source>
</evidence>
<name>A0A1I6UM08_9FLAO</name>
<dbReference type="PRINTS" id="PR00344">
    <property type="entry name" value="BCTRLSENSOR"/>
</dbReference>
<dbReference type="InterPro" id="IPR004358">
    <property type="entry name" value="Sig_transdc_His_kin-like_C"/>
</dbReference>
<evidence type="ECO:0000256" key="6">
    <source>
        <dbReference type="ARBA" id="ARBA00022692"/>
    </source>
</evidence>
<comment type="subcellular location">
    <subcellularLocation>
        <location evidence="2">Membrane</location>
    </subcellularLocation>
</comment>
<reference evidence="14 15" key="1">
    <citation type="submission" date="2016-10" db="EMBL/GenBank/DDBJ databases">
        <authorList>
            <person name="de Groot N.N."/>
        </authorList>
    </citation>
    <scope>NUCLEOTIDE SEQUENCE [LARGE SCALE GENOMIC DNA]</scope>
    <source>
        <strain evidence="14 15">CGMCC 1.6114</strain>
    </source>
</reference>
<dbReference type="InterPro" id="IPR005467">
    <property type="entry name" value="His_kinase_dom"/>
</dbReference>
<dbReference type="Gene3D" id="6.10.340.10">
    <property type="match status" value="1"/>
</dbReference>
<dbReference type="InterPro" id="IPR050428">
    <property type="entry name" value="TCS_sensor_his_kinase"/>
</dbReference>
<keyword evidence="9" id="KW-0902">Two-component regulatory system</keyword>
<dbReference type="InterPro" id="IPR003660">
    <property type="entry name" value="HAMP_dom"/>
</dbReference>
<gene>
    <name evidence="14" type="ORF">SAMN04487906_2570</name>
</gene>
<dbReference type="CDD" id="cd00082">
    <property type="entry name" value="HisKA"/>
    <property type="match status" value="1"/>
</dbReference>
<dbReference type="CDD" id="cd06225">
    <property type="entry name" value="HAMP"/>
    <property type="match status" value="1"/>
</dbReference>
<evidence type="ECO:0000259" key="12">
    <source>
        <dbReference type="PROSITE" id="PS50109"/>
    </source>
</evidence>
<dbReference type="SUPFAM" id="SSF47384">
    <property type="entry name" value="Homodimeric domain of signal transducing histidine kinase"/>
    <property type="match status" value="1"/>
</dbReference>
<evidence type="ECO:0000313" key="15">
    <source>
        <dbReference type="Proteomes" id="UP000183209"/>
    </source>
</evidence>
<dbReference type="InterPro" id="IPR003661">
    <property type="entry name" value="HisK_dim/P_dom"/>
</dbReference>
<evidence type="ECO:0000256" key="4">
    <source>
        <dbReference type="ARBA" id="ARBA00022553"/>
    </source>
</evidence>
<dbReference type="RefSeq" id="WP_074979287.1">
    <property type="nucleotide sequence ID" value="NZ_FPAG01000007.1"/>
</dbReference>
<dbReference type="Pfam" id="PF02518">
    <property type="entry name" value="HATPase_c"/>
    <property type="match status" value="1"/>
</dbReference>
<dbReference type="SMART" id="SM00388">
    <property type="entry name" value="HisKA"/>
    <property type="match status" value="1"/>
</dbReference>
<dbReference type="PANTHER" id="PTHR45436">
    <property type="entry name" value="SENSOR HISTIDINE KINASE YKOH"/>
    <property type="match status" value="1"/>
</dbReference>
<dbReference type="Pfam" id="PF00672">
    <property type="entry name" value="HAMP"/>
    <property type="match status" value="1"/>
</dbReference>
<dbReference type="OrthoDB" id="594725at2"/>
<dbReference type="Gene3D" id="3.30.565.10">
    <property type="entry name" value="Histidine kinase-like ATPase, C-terminal domain"/>
    <property type="match status" value="1"/>
</dbReference>
<keyword evidence="8 11" id="KW-1133">Transmembrane helix</keyword>
<keyword evidence="5" id="KW-0808">Transferase</keyword>
<evidence type="ECO:0000256" key="10">
    <source>
        <dbReference type="ARBA" id="ARBA00023136"/>
    </source>
</evidence>
<dbReference type="Pfam" id="PF00512">
    <property type="entry name" value="HisKA"/>
    <property type="match status" value="1"/>
</dbReference>
<dbReference type="FunFam" id="3.30.565.10:FF:000006">
    <property type="entry name" value="Sensor histidine kinase WalK"/>
    <property type="match status" value="1"/>
</dbReference>
<evidence type="ECO:0000256" key="3">
    <source>
        <dbReference type="ARBA" id="ARBA00012438"/>
    </source>
</evidence>
<feature type="transmembrane region" description="Helical" evidence="11">
    <location>
        <begin position="12"/>
        <end position="32"/>
    </location>
</feature>
<evidence type="ECO:0000256" key="9">
    <source>
        <dbReference type="ARBA" id="ARBA00023012"/>
    </source>
</evidence>
<keyword evidence="4" id="KW-0597">Phosphoprotein</keyword>
<dbReference type="EMBL" id="FPAG01000007">
    <property type="protein sequence ID" value="SFT02317.1"/>
    <property type="molecule type" value="Genomic_DNA"/>
</dbReference>
<sequence length="457" mass="52382">MNLSFKNRIALHYMIATAAIMLIIFSVIFFIVRSTVYRNLDSDLAYEAHRHTDEIVVVGDSLKFINKLEWEEKEHREVQVNPVFLQIIDKDGKLMDKSPNLKHESLAYRSHASSRDHINAELHNQAIRQVQIPIEQQGETKGYILAAMSLESSKMVILKLKNVLIFSFLTVLIGLYFISRYLAGRSILPVSEISNTTKRITKNNLNERVNLPQRKDELYDLSSNFNELLQRIENALERERQFTSDASHELRTPLAGLKGTLEVLIRKQRTPEEYIDKIGYGLQEINRMSETIDQLLLLARVDSGKSLDAGMEVSLPVVIDEILARHKELIEEKHIQIKTDYDVETHLNTPQYYTMLIMENVIHNAIKYSHHEGRIKIGIERNEQVIVCTVEDGGIGIKKEDMNKLFNSFFRSDALAHRNIKGNGLGLSIVKKAADAIHARVHIESELNKGTKFTIVF</sequence>
<evidence type="ECO:0000259" key="13">
    <source>
        <dbReference type="PROSITE" id="PS50885"/>
    </source>
</evidence>
<feature type="domain" description="Histidine kinase" evidence="12">
    <location>
        <begin position="245"/>
        <end position="457"/>
    </location>
</feature>
<accession>A0A1I6UM08</accession>
<protein>
    <recommendedName>
        <fullName evidence="3">histidine kinase</fullName>
        <ecNumber evidence="3">2.7.13.3</ecNumber>
    </recommendedName>
</protein>
<proteinExistence type="predicted"/>
<evidence type="ECO:0000256" key="1">
    <source>
        <dbReference type="ARBA" id="ARBA00000085"/>
    </source>
</evidence>
<dbReference type="Proteomes" id="UP000183209">
    <property type="component" value="Unassembled WGS sequence"/>
</dbReference>
<dbReference type="SMART" id="SM00387">
    <property type="entry name" value="HATPase_c"/>
    <property type="match status" value="1"/>
</dbReference>
<evidence type="ECO:0000256" key="7">
    <source>
        <dbReference type="ARBA" id="ARBA00022777"/>
    </source>
</evidence>
<dbReference type="FunFam" id="1.10.287.130:FF:000001">
    <property type="entry name" value="Two-component sensor histidine kinase"/>
    <property type="match status" value="1"/>
</dbReference>
<dbReference type="InterPro" id="IPR003594">
    <property type="entry name" value="HATPase_dom"/>
</dbReference>
<organism evidence="14 15">
    <name type="scientific">Zhouia amylolytica</name>
    <dbReference type="NCBI Taxonomy" id="376730"/>
    <lineage>
        <taxon>Bacteria</taxon>
        <taxon>Pseudomonadati</taxon>
        <taxon>Bacteroidota</taxon>
        <taxon>Flavobacteriia</taxon>
        <taxon>Flavobacteriales</taxon>
        <taxon>Flavobacteriaceae</taxon>
        <taxon>Zhouia</taxon>
    </lineage>
</organism>
<keyword evidence="6 11" id="KW-0812">Transmembrane</keyword>
<dbReference type="PROSITE" id="PS50885">
    <property type="entry name" value="HAMP"/>
    <property type="match status" value="1"/>
</dbReference>
<dbReference type="SMART" id="SM00304">
    <property type="entry name" value="HAMP"/>
    <property type="match status" value="1"/>
</dbReference>
<evidence type="ECO:0000313" key="14">
    <source>
        <dbReference type="EMBL" id="SFT02317.1"/>
    </source>
</evidence>
<dbReference type="AlphaFoldDB" id="A0A1I6UM08"/>
<dbReference type="Gene3D" id="1.10.287.130">
    <property type="match status" value="1"/>
</dbReference>
<feature type="domain" description="HAMP" evidence="13">
    <location>
        <begin position="184"/>
        <end position="237"/>
    </location>
</feature>
<dbReference type="GO" id="GO:0000155">
    <property type="term" value="F:phosphorelay sensor kinase activity"/>
    <property type="evidence" value="ECO:0007669"/>
    <property type="project" value="InterPro"/>
</dbReference>
<dbReference type="SUPFAM" id="SSF55874">
    <property type="entry name" value="ATPase domain of HSP90 chaperone/DNA topoisomerase II/histidine kinase"/>
    <property type="match status" value="1"/>
</dbReference>
<evidence type="ECO:0000256" key="8">
    <source>
        <dbReference type="ARBA" id="ARBA00022989"/>
    </source>
</evidence>
<dbReference type="InterPro" id="IPR036097">
    <property type="entry name" value="HisK_dim/P_sf"/>
</dbReference>
<keyword evidence="7 14" id="KW-0418">Kinase</keyword>
<keyword evidence="10 11" id="KW-0472">Membrane</keyword>
<evidence type="ECO:0000256" key="5">
    <source>
        <dbReference type="ARBA" id="ARBA00022679"/>
    </source>
</evidence>
<dbReference type="PROSITE" id="PS50109">
    <property type="entry name" value="HIS_KIN"/>
    <property type="match status" value="1"/>
</dbReference>
<dbReference type="GO" id="GO:0005886">
    <property type="term" value="C:plasma membrane"/>
    <property type="evidence" value="ECO:0007669"/>
    <property type="project" value="TreeGrafter"/>
</dbReference>
<dbReference type="SUPFAM" id="SSF158472">
    <property type="entry name" value="HAMP domain-like"/>
    <property type="match status" value="1"/>
</dbReference>
<evidence type="ECO:0000256" key="11">
    <source>
        <dbReference type="SAM" id="Phobius"/>
    </source>
</evidence>
<comment type="catalytic activity">
    <reaction evidence="1">
        <text>ATP + protein L-histidine = ADP + protein N-phospho-L-histidine.</text>
        <dbReference type="EC" id="2.7.13.3"/>
    </reaction>
</comment>
<dbReference type="PANTHER" id="PTHR45436:SF5">
    <property type="entry name" value="SENSOR HISTIDINE KINASE TRCS"/>
    <property type="match status" value="1"/>
</dbReference>
<dbReference type="InterPro" id="IPR036890">
    <property type="entry name" value="HATPase_C_sf"/>
</dbReference>
<dbReference type="EC" id="2.7.13.3" evidence="3"/>